<reference evidence="1" key="2">
    <citation type="journal article" date="2015" name="Data Brief">
        <title>Shoot transcriptome of the giant reed, Arundo donax.</title>
        <authorList>
            <person name="Barrero R.A."/>
            <person name="Guerrero F.D."/>
            <person name="Moolhuijzen P."/>
            <person name="Goolsby J.A."/>
            <person name="Tidwell J."/>
            <person name="Bellgard S.E."/>
            <person name="Bellgard M.I."/>
        </authorList>
    </citation>
    <scope>NUCLEOTIDE SEQUENCE</scope>
    <source>
        <tissue evidence="1">Shoot tissue taken approximately 20 cm above the soil surface</tissue>
    </source>
</reference>
<sequence>MYCAGRYITDIGVRKDVAKVEVENLSSHLAFRLVEDEESVNKRTEKAKNLLPMKRKRER</sequence>
<organism evidence="1">
    <name type="scientific">Arundo donax</name>
    <name type="common">Giant reed</name>
    <name type="synonym">Donax arundinaceus</name>
    <dbReference type="NCBI Taxonomy" id="35708"/>
    <lineage>
        <taxon>Eukaryota</taxon>
        <taxon>Viridiplantae</taxon>
        <taxon>Streptophyta</taxon>
        <taxon>Embryophyta</taxon>
        <taxon>Tracheophyta</taxon>
        <taxon>Spermatophyta</taxon>
        <taxon>Magnoliopsida</taxon>
        <taxon>Liliopsida</taxon>
        <taxon>Poales</taxon>
        <taxon>Poaceae</taxon>
        <taxon>PACMAD clade</taxon>
        <taxon>Arundinoideae</taxon>
        <taxon>Arundineae</taxon>
        <taxon>Arundo</taxon>
    </lineage>
</organism>
<evidence type="ECO:0000313" key="1">
    <source>
        <dbReference type="EMBL" id="JAE00922.1"/>
    </source>
</evidence>
<name>A0A0A9ELD5_ARUDO</name>
<proteinExistence type="predicted"/>
<protein>
    <submittedName>
        <fullName evidence="1">Uncharacterized protein</fullName>
    </submittedName>
</protein>
<reference evidence="1" key="1">
    <citation type="submission" date="2014-09" db="EMBL/GenBank/DDBJ databases">
        <authorList>
            <person name="Magalhaes I.L.F."/>
            <person name="Oliveira U."/>
            <person name="Santos F.R."/>
            <person name="Vidigal T.H.D.A."/>
            <person name="Brescovit A.D."/>
            <person name="Santos A.J."/>
        </authorList>
    </citation>
    <scope>NUCLEOTIDE SEQUENCE</scope>
    <source>
        <tissue evidence="1">Shoot tissue taken approximately 20 cm above the soil surface</tissue>
    </source>
</reference>
<dbReference type="EMBL" id="GBRH01196974">
    <property type="protein sequence ID" value="JAE00922.1"/>
    <property type="molecule type" value="Transcribed_RNA"/>
</dbReference>
<dbReference type="AlphaFoldDB" id="A0A0A9ELD5"/>
<accession>A0A0A9ELD5</accession>